<dbReference type="SUPFAM" id="SSF56281">
    <property type="entry name" value="Metallo-hydrolase/oxidoreductase"/>
    <property type="match status" value="1"/>
</dbReference>
<sequence length="343" mass="39062">MRWMLMVLVLMLMLMTAGCAQDLSQLGPIKLSDEHKLTQPKLEYFGVAGFRLRWRDEAVVFDPFFSRPSPLQLLWLTPDVKRIKDGMPRTPEATMLLVGHAHYDHLLDVAWVLNHKTPNATFYGSRTAGHILRAEVSAEREFEDAEQKMAWLPGPNGPRPIAREDGWFKSKKGAFRAMPIQSSHAPNVTQIDLMGGSYQQDLKTLPKSFRNWKEGQTLAWLVDLLDENGKTVYRIHFQDSSSEEPYGFPPDPGDNRGIDVVILPVASWIQVKRYPQALIEATQPKLVVLCHWEDFFSGDPDDLKVLRGEKDEYALYRIVRTTLPQASQIVMPKPFSEIALPPL</sequence>
<protein>
    <recommendedName>
        <fullName evidence="4">MBL fold metallo-hydrolase</fullName>
    </recommendedName>
</protein>
<gene>
    <name evidence="2" type="ORF">GPJ81_04525</name>
</gene>
<evidence type="ECO:0000313" key="2">
    <source>
        <dbReference type="EMBL" id="QGW75966.1"/>
    </source>
</evidence>
<evidence type="ECO:0000256" key="1">
    <source>
        <dbReference type="SAM" id="SignalP"/>
    </source>
</evidence>
<dbReference type="InterPro" id="IPR050114">
    <property type="entry name" value="UPF0173_UPF0282_UlaG_hydrolase"/>
</dbReference>
<dbReference type="Gene3D" id="3.60.15.10">
    <property type="entry name" value="Ribonuclease Z/Hydroxyacylglutathione hydrolase-like"/>
    <property type="match status" value="1"/>
</dbReference>
<dbReference type="RefSeq" id="WP_157191137.1">
    <property type="nucleotide sequence ID" value="NZ_CP046621.1"/>
</dbReference>
<keyword evidence="3" id="KW-1185">Reference proteome</keyword>
<accession>A0A6I6GVD5</accession>
<dbReference type="PROSITE" id="PS51257">
    <property type="entry name" value="PROKAR_LIPOPROTEIN"/>
    <property type="match status" value="1"/>
</dbReference>
<dbReference type="PANTHER" id="PTHR43546">
    <property type="entry name" value="UPF0173 METAL-DEPENDENT HYDROLASE MJ1163-RELATED"/>
    <property type="match status" value="1"/>
</dbReference>
<reference evidence="2" key="1">
    <citation type="submission" date="2019-12" db="EMBL/GenBank/DDBJ databases">
        <title>Hybrid Genome Assemblies of two High G+C Isolates from Undergraduate Microbiology Courses.</title>
        <authorList>
            <person name="Ne Ville C.J."/>
            <person name="Enright D."/>
            <person name="Hernandez I."/>
            <person name="Dodsworth J."/>
            <person name="Orwin P.M."/>
        </authorList>
    </citation>
    <scope>NUCLEOTIDE SEQUENCE [LARGE SCALE GENOMIC DNA]</scope>
    <source>
        <strain evidence="2">Neo</strain>
    </source>
</reference>
<evidence type="ECO:0000313" key="3">
    <source>
        <dbReference type="Proteomes" id="UP000426235"/>
    </source>
</evidence>
<dbReference type="InterPro" id="IPR036866">
    <property type="entry name" value="RibonucZ/Hydroxyglut_hydro"/>
</dbReference>
<proteinExistence type="predicted"/>
<feature type="chain" id="PRO_5026163547" description="MBL fold metallo-hydrolase" evidence="1">
    <location>
        <begin position="21"/>
        <end position="343"/>
    </location>
</feature>
<dbReference type="EMBL" id="CP046621">
    <property type="protein sequence ID" value="QGW75966.1"/>
    <property type="molecule type" value="Genomic_DNA"/>
</dbReference>
<feature type="signal peptide" evidence="1">
    <location>
        <begin position="1"/>
        <end position="20"/>
    </location>
</feature>
<organism evidence="2 3">
    <name type="scientific">Pseudomonas alkylphenolica</name>
    <dbReference type="NCBI Taxonomy" id="237609"/>
    <lineage>
        <taxon>Bacteria</taxon>
        <taxon>Pseudomonadati</taxon>
        <taxon>Pseudomonadota</taxon>
        <taxon>Gammaproteobacteria</taxon>
        <taxon>Pseudomonadales</taxon>
        <taxon>Pseudomonadaceae</taxon>
        <taxon>Pseudomonas</taxon>
    </lineage>
</organism>
<evidence type="ECO:0008006" key="4">
    <source>
        <dbReference type="Google" id="ProtNLM"/>
    </source>
</evidence>
<dbReference type="Proteomes" id="UP000426235">
    <property type="component" value="Chromosome"/>
</dbReference>
<name>A0A6I6GVD5_9PSED</name>
<keyword evidence="1" id="KW-0732">Signal</keyword>
<dbReference type="AlphaFoldDB" id="A0A6I6GVD5"/>
<dbReference type="PANTHER" id="PTHR43546:SF3">
    <property type="entry name" value="UPF0173 METAL-DEPENDENT HYDROLASE MJ1163"/>
    <property type="match status" value="1"/>
</dbReference>